<accession>A0A4Z1R263</accession>
<reference evidence="2 3" key="1">
    <citation type="submission" date="2019-01" db="EMBL/GenBank/DDBJ databases">
        <authorList>
            <person name="Zhang S."/>
        </authorList>
    </citation>
    <scope>NUCLEOTIDE SEQUENCE [LARGE SCALE GENOMIC DNA]</scope>
    <source>
        <strain evidence="2 3">1626</strain>
    </source>
</reference>
<feature type="transmembrane region" description="Helical" evidence="1">
    <location>
        <begin position="12"/>
        <end position="30"/>
    </location>
</feature>
<evidence type="ECO:0000256" key="1">
    <source>
        <dbReference type="SAM" id="Phobius"/>
    </source>
</evidence>
<evidence type="ECO:0000313" key="2">
    <source>
        <dbReference type="EMBL" id="TKS53016.1"/>
    </source>
</evidence>
<dbReference type="Proteomes" id="UP000298681">
    <property type="component" value="Unassembled WGS sequence"/>
</dbReference>
<proteinExistence type="predicted"/>
<comment type="caution">
    <text evidence="2">The sequence shown here is derived from an EMBL/GenBank/DDBJ whole genome shotgun (WGS) entry which is preliminary data.</text>
</comment>
<keyword evidence="1" id="KW-0812">Transmembrane</keyword>
<organism evidence="2 3">
    <name type="scientific">Luteimonas yindakuii</name>
    <dbReference type="NCBI Taxonomy" id="2565782"/>
    <lineage>
        <taxon>Bacteria</taxon>
        <taxon>Pseudomonadati</taxon>
        <taxon>Pseudomonadota</taxon>
        <taxon>Gammaproteobacteria</taxon>
        <taxon>Lysobacterales</taxon>
        <taxon>Lysobacteraceae</taxon>
        <taxon>Luteimonas</taxon>
    </lineage>
</organism>
<sequence length="201" mass="21270">MRQTQGTRGIGVAAALIAAALHLLVIHWLLAQRVAPRVASAQALQVTWIGPAAPSIDDVAAEATASRPPARTRTRAVISIVATSPVPAPDPARADAADAPAAARGHDLMRQAQAWSQRQPLRAEFVPDPLRHREAAPDGRFAMRDPVSVADVARGIGQLFGGPGYTTDPCPRVRRNIGALGSGGNSELLDEELRRLRTLCP</sequence>
<keyword evidence="1" id="KW-1133">Transmembrane helix</keyword>
<dbReference type="RefSeq" id="WP_134675136.1">
    <property type="nucleotide sequence ID" value="NZ_SPUH01000002.1"/>
</dbReference>
<keyword evidence="1" id="KW-0472">Membrane</keyword>
<keyword evidence="3" id="KW-1185">Reference proteome</keyword>
<gene>
    <name evidence="2" type="ORF">E4582_12485</name>
</gene>
<name>A0A4Z1R263_9GAMM</name>
<dbReference type="EMBL" id="SPUH01000002">
    <property type="protein sequence ID" value="TKS53016.1"/>
    <property type="molecule type" value="Genomic_DNA"/>
</dbReference>
<protein>
    <submittedName>
        <fullName evidence="2">Uncharacterized protein</fullName>
    </submittedName>
</protein>
<dbReference type="AlphaFoldDB" id="A0A4Z1R263"/>
<evidence type="ECO:0000313" key="3">
    <source>
        <dbReference type="Proteomes" id="UP000298681"/>
    </source>
</evidence>